<dbReference type="EMBL" id="ATDL01000015">
    <property type="protein sequence ID" value="ERJ58839.1"/>
    <property type="molecule type" value="Genomic_DNA"/>
</dbReference>
<dbReference type="InterPro" id="IPR008969">
    <property type="entry name" value="CarboxyPept-like_regulatory"/>
</dbReference>
<dbReference type="Pfam" id="PF07715">
    <property type="entry name" value="Plug"/>
    <property type="match status" value="1"/>
</dbReference>
<accession>U2J1I9</accession>
<dbReference type="InterPro" id="IPR036942">
    <property type="entry name" value="Beta-barrel_TonB_sf"/>
</dbReference>
<evidence type="ECO:0000313" key="9">
    <source>
        <dbReference type="EMBL" id="ERJ58839.1"/>
    </source>
</evidence>
<name>U2J1I9_9SPHI</name>
<dbReference type="PATRIC" id="fig|1346330.5.peg.2170"/>
<keyword evidence="2 7" id="KW-0813">Transport</keyword>
<dbReference type="Gene3D" id="3.55.50.30">
    <property type="match status" value="1"/>
</dbReference>
<dbReference type="GO" id="GO:0009279">
    <property type="term" value="C:cell outer membrane"/>
    <property type="evidence" value="ECO:0007669"/>
    <property type="project" value="UniProtKB-SubCell"/>
</dbReference>
<dbReference type="eggNOG" id="COG4771">
    <property type="taxonomic scope" value="Bacteria"/>
</dbReference>
<dbReference type="AlphaFoldDB" id="U2J1I9"/>
<comment type="caution">
    <text evidence="9">The sequence shown here is derived from an EMBL/GenBank/DDBJ whole genome shotgun (WGS) entry which is preliminary data.</text>
</comment>
<dbReference type="STRING" id="1346330.M472_08660"/>
<dbReference type="Pfam" id="PF13715">
    <property type="entry name" value="CarbopepD_reg_2"/>
    <property type="match status" value="1"/>
</dbReference>
<evidence type="ECO:0000256" key="2">
    <source>
        <dbReference type="ARBA" id="ARBA00022448"/>
    </source>
</evidence>
<evidence type="ECO:0000256" key="1">
    <source>
        <dbReference type="ARBA" id="ARBA00004571"/>
    </source>
</evidence>
<dbReference type="SUPFAM" id="SSF49464">
    <property type="entry name" value="Carboxypeptidase regulatory domain-like"/>
    <property type="match status" value="1"/>
</dbReference>
<dbReference type="PROSITE" id="PS52016">
    <property type="entry name" value="TONB_DEPENDENT_REC_3"/>
    <property type="match status" value="1"/>
</dbReference>
<reference evidence="9 10" key="1">
    <citation type="journal article" date="2013" name="Genome Announc.">
        <title>The Draft Genome Sequence of Sphingomonas paucimobilis Strain HER1398 (Proteobacteria), Host to the Giant PAU Phage, Indicates That It Is a Member of the Genus Sphingobacterium (Bacteroidetes).</title>
        <authorList>
            <person name="White R.A.III."/>
            <person name="Suttle C.A."/>
        </authorList>
    </citation>
    <scope>NUCLEOTIDE SEQUENCE [LARGE SCALE GENOMIC DNA]</scope>
    <source>
        <strain evidence="9 10">HER1398</strain>
    </source>
</reference>
<keyword evidence="5 7" id="KW-0472">Membrane</keyword>
<dbReference type="InterPro" id="IPR037066">
    <property type="entry name" value="Plug_dom_sf"/>
</dbReference>
<dbReference type="Gene3D" id="2.170.130.10">
    <property type="entry name" value="TonB-dependent receptor, plug domain"/>
    <property type="match status" value="1"/>
</dbReference>
<dbReference type="InterPro" id="IPR012910">
    <property type="entry name" value="Plug_dom"/>
</dbReference>
<dbReference type="InterPro" id="IPR039426">
    <property type="entry name" value="TonB-dep_rcpt-like"/>
</dbReference>
<comment type="subcellular location">
    <subcellularLocation>
        <location evidence="1 7">Cell outer membrane</location>
        <topology evidence="1 7">Multi-pass membrane protein</topology>
    </subcellularLocation>
</comment>
<protein>
    <recommendedName>
        <fullName evidence="8">Secretin/TonB short N-terminal domain-containing protein</fullName>
    </recommendedName>
</protein>
<evidence type="ECO:0000313" key="10">
    <source>
        <dbReference type="Proteomes" id="UP000016584"/>
    </source>
</evidence>
<sequence length="1140" mass="126612">MITLTSASTFAQRIQLNARNQHIKTVLQQIEEQSGYSFIYDSKILANGRSINLDLDAENIDKALAKLATQLNVDYSIVNKTVTLTKAKATQENITVAGKVLLKESEGVAPYPQAGVNILVKGSGKVITTNAQGEFSLTVAANSILEISFIGYEKIEMRASDLQKNTTVILENSTNMLDEVVTTGYQRLNKRELASSIFSIKAEDVVVTGALSIDQMLQGKVPGMSVQLTSGEPSAASKIRIRGTSTINGNKAPIWVIDGVIQESSMPFNASDVNSPDAAYLIGSNVAGLNPQDIASIDVLKDASATAIYGVKAANGVIVITTKNGMVGKPKITFNTGLTVNQRPSYSRLNRMNSQERIQLSKEITDAGLRFMNSPKDVGYEGLLQQLYNKELTQEEFVLRAKDLEVMNTDWYDLLFRNSIYQDYTVGLSGANDRTDYYVSLGYNDSKGSALGSNSDRLTGMLKLGTEVSDNLRISFKFNGSKSKNLGFNKVNPNDYAYSTSRALSPYDANGGLSYYNLGTSGRPLAFNVFNELNETGSIGDVQAFGLQTNVDWKIKKYLRFKSLVAYDMSGAKTRNYATERSYYIAGIRGYDLGAVEPFSKDELDSKLPYGGEYAVSNNTSANLTLRNTLDFNMTFAEKHNVNLFGGQEIRVNKANGNSFVGYGYDNEGGERLTTPTLTADFLSKIYGITLPKISEKEARFSSWFMTGSYAYDSRYIFNGNIRWDGANKLGTNPKYRYLPVWSLAGKWIISNERFLADNDILSFLALRSSYGIQGNIHDDSSPELIMRYAGRDDISKLKYSNVYRLPNPDLRWEKTKSINAALEFGLLQGRLSGTFEYYNKRGVDLIISKQVSQATGRSYVRINSGVMENKGIEGSVSLDLIKKKDWNWNVTMNAARNINTILESQIPEAETDQIVQEMLSGNITTAGTSVGTFYSYQMTGLSPENGYPLFMDKNGDKVFKIDPKSAELVKSGNFNPDVVGGFDSRVSYKGFQATVGLSFALGGYDRLPALYRQILSVFNPIENVTTEVNNRWKQPGDEANTNIPALFDDRTAMSFQRYYDQSDVRVAKTDFLRLRNLSVGYQVPSEWLKRYRVQGLMLRLQANNLRTWTTKEWHNLDPESPTANIPVLPSYSFTLNLTF</sequence>
<proteinExistence type="inferred from homology"/>
<evidence type="ECO:0000256" key="4">
    <source>
        <dbReference type="ARBA" id="ARBA00022692"/>
    </source>
</evidence>
<keyword evidence="4 7" id="KW-0812">Transmembrane</keyword>
<dbReference type="InterPro" id="IPR023996">
    <property type="entry name" value="TonB-dep_OMP_SusC/RagA"/>
</dbReference>
<evidence type="ECO:0000256" key="6">
    <source>
        <dbReference type="ARBA" id="ARBA00023237"/>
    </source>
</evidence>
<dbReference type="NCBIfam" id="TIGR04056">
    <property type="entry name" value="OMP_RagA_SusC"/>
    <property type="match status" value="1"/>
</dbReference>
<organism evidence="9 10">
    <name type="scientific">Sphingobacterium paucimobilis HER1398</name>
    <dbReference type="NCBI Taxonomy" id="1346330"/>
    <lineage>
        <taxon>Bacteria</taxon>
        <taxon>Pseudomonadati</taxon>
        <taxon>Bacteroidota</taxon>
        <taxon>Sphingobacteriia</taxon>
        <taxon>Sphingobacteriales</taxon>
        <taxon>Sphingobacteriaceae</taxon>
        <taxon>Sphingobacterium</taxon>
    </lineage>
</organism>
<keyword evidence="6 7" id="KW-0998">Cell outer membrane</keyword>
<dbReference type="NCBIfam" id="TIGR04057">
    <property type="entry name" value="SusC_RagA_signa"/>
    <property type="match status" value="1"/>
</dbReference>
<evidence type="ECO:0000256" key="7">
    <source>
        <dbReference type="PROSITE-ProRule" id="PRU01360"/>
    </source>
</evidence>
<feature type="domain" description="Secretin/TonB short N-terminal" evidence="8">
    <location>
        <begin position="36"/>
        <end position="87"/>
    </location>
</feature>
<evidence type="ECO:0000256" key="3">
    <source>
        <dbReference type="ARBA" id="ARBA00022452"/>
    </source>
</evidence>
<keyword evidence="3 7" id="KW-1134">Transmembrane beta strand</keyword>
<dbReference type="Gene3D" id="2.40.170.20">
    <property type="entry name" value="TonB-dependent receptor, beta-barrel domain"/>
    <property type="match status" value="1"/>
</dbReference>
<dbReference type="SMART" id="SM00965">
    <property type="entry name" value="STN"/>
    <property type="match status" value="1"/>
</dbReference>
<gene>
    <name evidence="9" type="ORF">M472_08660</name>
</gene>
<comment type="similarity">
    <text evidence="7">Belongs to the TonB-dependent receptor family.</text>
</comment>
<keyword evidence="10" id="KW-1185">Reference proteome</keyword>
<evidence type="ECO:0000259" key="8">
    <source>
        <dbReference type="SMART" id="SM00965"/>
    </source>
</evidence>
<dbReference type="InterPro" id="IPR023997">
    <property type="entry name" value="TonB-dep_OMP_SusC/RagA_CS"/>
</dbReference>
<evidence type="ECO:0000256" key="5">
    <source>
        <dbReference type="ARBA" id="ARBA00023136"/>
    </source>
</evidence>
<dbReference type="InterPro" id="IPR011662">
    <property type="entry name" value="Secretin/TonB_short_N"/>
</dbReference>
<dbReference type="Pfam" id="PF07660">
    <property type="entry name" value="STN"/>
    <property type="match status" value="1"/>
</dbReference>
<dbReference type="Proteomes" id="UP000016584">
    <property type="component" value="Unassembled WGS sequence"/>
</dbReference>
<dbReference type="SUPFAM" id="SSF56935">
    <property type="entry name" value="Porins"/>
    <property type="match status" value="1"/>
</dbReference>